<accession>A0A016V8B0</accession>
<name>A0A016V8B0_9BILA</name>
<reference evidence="2" key="1">
    <citation type="journal article" date="2015" name="Nat. Genet.">
        <title>The genome and transcriptome of the zoonotic hookworm Ancylostoma ceylanicum identify infection-specific gene families.</title>
        <authorList>
            <person name="Schwarz E.M."/>
            <person name="Hu Y."/>
            <person name="Antoshechkin I."/>
            <person name="Miller M.M."/>
            <person name="Sternberg P.W."/>
            <person name="Aroian R.V."/>
        </authorList>
    </citation>
    <scope>NUCLEOTIDE SEQUENCE</scope>
    <source>
        <strain evidence="2">HY135</strain>
    </source>
</reference>
<dbReference type="Proteomes" id="UP000024635">
    <property type="component" value="Unassembled WGS sequence"/>
</dbReference>
<dbReference type="EMBL" id="JARK01001351">
    <property type="protein sequence ID" value="EYC23665.1"/>
    <property type="molecule type" value="Genomic_DNA"/>
</dbReference>
<evidence type="ECO:0000313" key="2">
    <source>
        <dbReference type="Proteomes" id="UP000024635"/>
    </source>
</evidence>
<comment type="caution">
    <text evidence="1">The sequence shown here is derived from an EMBL/GenBank/DDBJ whole genome shotgun (WGS) entry which is preliminary data.</text>
</comment>
<sequence length="79" mass="9250">MKYSFLIRSIEIRLHDIRKGSPHPTSPEKAKSAQKAKTVDCFVWRLFQEEGTTKWPRTTQPFLVCSSRESRINTSFIFC</sequence>
<gene>
    <name evidence="1" type="primary">Acey_s0015.g2773</name>
    <name evidence="1" type="ORF">Y032_0015g2773</name>
</gene>
<dbReference type="AlphaFoldDB" id="A0A016V8B0"/>
<evidence type="ECO:0000313" key="1">
    <source>
        <dbReference type="EMBL" id="EYC23665.1"/>
    </source>
</evidence>
<protein>
    <submittedName>
        <fullName evidence="1">Uncharacterized protein</fullName>
    </submittedName>
</protein>
<keyword evidence="2" id="KW-1185">Reference proteome</keyword>
<proteinExistence type="predicted"/>
<organism evidence="1 2">
    <name type="scientific">Ancylostoma ceylanicum</name>
    <dbReference type="NCBI Taxonomy" id="53326"/>
    <lineage>
        <taxon>Eukaryota</taxon>
        <taxon>Metazoa</taxon>
        <taxon>Ecdysozoa</taxon>
        <taxon>Nematoda</taxon>
        <taxon>Chromadorea</taxon>
        <taxon>Rhabditida</taxon>
        <taxon>Rhabditina</taxon>
        <taxon>Rhabditomorpha</taxon>
        <taxon>Strongyloidea</taxon>
        <taxon>Ancylostomatidae</taxon>
        <taxon>Ancylostomatinae</taxon>
        <taxon>Ancylostoma</taxon>
    </lineage>
</organism>